<organism evidence="3 4">
    <name type="scientific">Methylobacterium soli</name>
    <dbReference type="NCBI Taxonomy" id="553447"/>
    <lineage>
        <taxon>Bacteria</taxon>
        <taxon>Pseudomonadati</taxon>
        <taxon>Pseudomonadota</taxon>
        <taxon>Alphaproteobacteria</taxon>
        <taxon>Hyphomicrobiales</taxon>
        <taxon>Methylobacteriaceae</taxon>
        <taxon>Methylobacterium</taxon>
    </lineage>
</organism>
<dbReference type="AlphaFoldDB" id="A0A6L3SP20"/>
<dbReference type="OrthoDB" id="8005028at2"/>
<dbReference type="GO" id="GO:0003677">
    <property type="term" value="F:DNA binding"/>
    <property type="evidence" value="ECO:0007669"/>
    <property type="project" value="InterPro"/>
</dbReference>
<evidence type="ECO:0000256" key="2">
    <source>
        <dbReference type="SAM" id="MobiDB-lite"/>
    </source>
</evidence>
<dbReference type="InterPro" id="IPR041920">
    <property type="entry name" value="ROS/MUCR_sf"/>
</dbReference>
<evidence type="ECO:0000313" key="3">
    <source>
        <dbReference type="EMBL" id="KAB1068731.1"/>
    </source>
</evidence>
<dbReference type="Pfam" id="PF05443">
    <property type="entry name" value="ROS_MUCR"/>
    <property type="match status" value="1"/>
</dbReference>
<comment type="similarity">
    <text evidence="1">Belongs to the ros/MucR family.</text>
</comment>
<keyword evidence="4" id="KW-1185">Reference proteome</keyword>
<gene>
    <name evidence="3" type="ORF">F6X53_31450</name>
</gene>
<accession>A0A6L3SP20</accession>
<reference evidence="3 4" key="1">
    <citation type="submission" date="2019-09" db="EMBL/GenBank/DDBJ databases">
        <title>YIM 48816 draft genome.</title>
        <authorList>
            <person name="Jiang L."/>
        </authorList>
    </citation>
    <scope>NUCLEOTIDE SEQUENCE [LARGE SCALE GENOMIC DNA]</scope>
    <source>
        <strain evidence="3 4">YIM 48816</strain>
    </source>
</reference>
<name>A0A6L3SP20_9HYPH</name>
<sequence>MLEEAQEPTPDFIELAAEIVSAYVANNPVPVAELSALIGNVHTALNGLAAGSASTPATAEVEKPTPAQVRKSITPDALISFIDGKPYKTLKRHLTGHGLDPYTYRERYGLPKEYPMVAASYAAQRSELAKAIGLGRLGAQAQTEQPKARGRRKAG</sequence>
<comment type="caution">
    <text evidence="3">The sequence shown here is derived from an EMBL/GenBank/DDBJ whole genome shotgun (WGS) entry which is preliminary data.</text>
</comment>
<feature type="region of interest" description="Disordered" evidence="2">
    <location>
        <begin position="136"/>
        <end position="155"/>
    </location>
</feature>
<proteinExistence type="inferred from homology"/>
<protein>
    <submittedName>
        <fullName evidence="3">MucR family transcriptional regulator</fullName>
    </submittedName>
</protein>
<evidence type="ECO:0000256" key="1">
    <source>
        <dbReference type="ARBA" id="ARBA00007031"/>
    </source>
</evidence>
<dbReference type="GO" id="GO:0008270">
    <property type="term" value="F:zinc ion binding"/>
    <property type="evidence" value="ECO:0007669"/>
    <property type="project" value="InterPro"/>
</dbReference>
<dbReference type="InterPro" id="IPR008807">
    <property type="entry name" value="ROS_MUCR"/>
</dbReference>
<dbReference type="Gene3D" id="1.10.10.1550">
    <property type="entry name" value="ROS/MUCR transcriptional regulator protein"/>
    <property type="match status" value="1"/>
</dbReference>
<dbReference type="EMBL" id="VZZK01000083">
    <property type="protein sequence ID" value="KAB1068731.1"/>
    <property type="molecule type" value="Genomic_DNA"/>
</dbReference>
<dbReference type="RefSeq" id="WP_151005794.1">
    <property type="nucleotide sequence ID" value="NZ_BPQY01000168.1"/>
</dbReference>
<dbReference type="Proteomes" id="UP000474159">
    <property type="component" value="Unassembled WGS sequence"/>
</dbReference>
<dbReference type="GO" id="GO:0006355">
    <property type="term" value="P:regulation of DNA-templated transcription"/>
    <property type="evidence" value="ECO:0007669"/>
    <property type="project" value="InterPro"/>
</dbReference>
<evidence type="ECO:0000313" key="4">
    <source>
        <dbReference type="Proteomes" id="UP000474159"/>
    </source>
</evidence>